<evidence type="ECO:0000313" key="1">
    <source>
        <dbReference type="EMBL" id="GBP70833.1"/>
    </source>
</evidence>
<comment type="caution">
    <text evidence="1">The sequence shown here is derived from an EMBL/GenBank/DDBJ whole genome shotgun (WGS) entry which is preliminary data.</text>
</comment>
<organism evidence="1 2">
    <name type="scientific">Eumeta variegata</name>
    <name type="common">Bagworm moth</name>
    <name type="synonym">Eumeta japonica</name>
    <dbReference type="NCBI Taxonomy" id="151549"/>
    <lineage>
        <taxon>Eukaryota</taxon>
        <taxon>Metazoa</taxon>
        <taxon>Ecdysozoa</taxon>
        <taxon>Arthropoda</taxon>
        <taxon>Hexapoda</taxon>
        <taxon>Insecta</taxon>
        <taxon>Pterygota</taxon>
        <taxon>Neoptera</taxon>
        <taxon>Endopterygota</taxon>
        <taxon>Lepidoptera</taxon>
        <taxon>Glossata</taxon>
        <taxon>Ditrysia</taxon>
        <taxon>Tineoidea</taxon>
        <taxon>Psychidae</taxon>
        <taxon>Oiketicinae</taxon>
        <taxon>Eumeta</taxon>
    </lineage>
</organism>
<proteinExistence type="predicted"/>
<accession>A0A4C1Y666</accession>
<reference evidence="1 2" key="1">
    <citation type="journal article" date="2019" name="Commun. Biol.">
        <title>The bagworm genome reveals a unique fibroin gene that provides high tensile strength.</title>
        <authorList>
            <person name="Kono N."/>
            <person name="Nakamura H."/>
            <person name="Ohtoshi R."/>
            <person name="Tomita M."/>
            <person name="Numata K."/>
            <person name="Arakawa K."/>
        </authorList>
    </citation>
    <scope>NUCLEOTIDE SEQUENCE [LARGE SCALE GENOMIC DNA]</scope>
</reference>
<dbReference type="Proteomes" id="UP000299102">
    <property type="component" value="Unassembled WGS sequence"/>
</dbReference>
<dbReference type="AlphaFoldDB" id="A0A4C1Y666"/>
<gene>
    <name evidence="1" type="ORF">EVAR_53497_1</name>
</gene>
<evidence type="ECO:0000313" key="2">
    <source>
        <dbReference type="Proteomes" id="UP000299102"/>
    </source>
</evidence>
<dbReference type="EMBL" id="BGZK01001088">
    <property type="protein sequence ID" value="GBP70833.1"/>
    <property type="molecule type" value="Genomic_DNA"/>
</dbReference>
<protein>
    <submittedName>
        <fullName evidence="1">Uncharacterized protein</fullName>
    </submittedName>
</protein>
<sequence>MPLVTTGAADFTSYFSERGGYEVLRIHPAPREDPTLEVHIRQEKIHRLPHLLQRNSVFAMPVPAGSQSERNIQKWSTMCYKITDDRPTQCQ</sequence>
<name>A0A4C1Y666_EUMVA</name>
<keyword evidence="2" id="KW-1185">Reference proteome</keyword>